<sequence>MSSTNTPKTHFLVYAPDYTDADAGSRRQSDGATHVAHMVNMKESGILVDMGIMVTPKSLGKGAKTVGMYLVIEASTLEEAKEIVQKDPFWDANVVSAAALVRVAEFC</sequence>
<dbReference type="OrthoDB" id="5519740at2759"/>
<organism evidence="2 3">
    <name type="scientific">Hericium alpestre</name>
    <dbReference type="NCBI Taxonomy" id="135208"/>
    <lineage>
        <taxon>Eukaryota</taxon>
        <taxon>Fungi</taxon>
        <taxon>Dikarya</taxon>
        <taxon>Basidiomycota</taxon>
        <taxon>Agaricomycotina</taxon>
        <taxon>Agaricomycetes</taxon>
        <taxon>Russulales</taxon>
        <taxon>Hericiaceae</taxon>
        <taxon>Hericium</taxon>
    </lineage>
</organism>
<gene>
    <name evidence="2" type="ORF">EWM64_g5771</name>
</gene>
<dbReference type="Proteomes" id="UP000298061">
    <property type="component" value="Unassembled WGS sequence"/>
</dbReference>
<name>A0A4Y9ZVP4_9AGAM</name>
<proteinExistence type="predicted"/>
<dbReference type="PANTHER" id="PTHR33606:SF3">
    <property type="entry name" value="PROTEIN YCII"/>
    <property type="match status" value="1"/>
</dbReference>
<dbReference type="Pfam" id="PF03795">
    <property type="entry name" value="YCII"/>
    <property type="match status" value="1"/>
</dbReference>
<dbReference type="PANTHER" id="PTHR33606">
    <property type="entry name" value="PROTEIN YCII"/>
    <property type="match status" value="1"/>
</dbReference>
<evidence type="ECO:0000313" key="3">
    <source>
        <dbReference type="Proteomes" id="UP000298061"/>
    </source>
</evidence>
<evidence type="ECO:0000259" key="1">
    <source>
        <dbReference type="Pfam" id="PF03795"/>
    </source>
</evidence>
<comment type="caution">
    <text evidence="2">The sequence shown here is derived from an EMBL/GenBank/DDBJ whole genome shotgun (WGS) entry which is preliminary data.</text>
</comment>
<reference evidence="2 3" key="1">
    <citation type="submission" date="2019-02" db="EMBL/GenBank/DDBJ databases">
        <title>Genome sequencing of the rare red list fungi Hericium alpestre (H. flagellum).</title>
        <authorList>
            <person name="Buettner E."/>
            <person name="Kellner H."/>
        </authorList>
    </citation>
    <scope>NUCLEOTIDE SEQUENCE [LARGE SCALE GENOMIC DNA]</scope>
    <source>
        <strain evidence="2 3">DSM 108284</strain>
    </source>
</reference>
<dbReference type="InterPro" id="IPR051807">
    <property type="entry name" value="Sec-metab_biosynth-assoc"/>
</dbReference>
<accession>A0A4Y9ZVP4</accession>
<dbReference type="Gene3D" id="3.30.70.1060">
    <property type="entry name" value="Dimeric alpha+beta barrel"/>
    <property type="match status" value="1"/>
</dbReference>
<dbReference type="AlphaFoldDB" id="A0A4Y9ZVP4"/>
<dbReference type="EMBL" id="SFCI01000721">
    <property type="protein sequence ID" value="TFY78240.1"/>
    <property type="molecule type" value="Genomic_DNA"/>
</dbReference>
<protein>
    <recommendedName>
        <fullName evidence="1">YCII-related domain-containing protein</fullName>
    </recommendedName>
</protein>
<feature type="domain" description="YCII-related" evidence="1">
    <location>
        <begin position="18"/>
        <end position="100"/>
    </location>
</feature>
<keyword evidence="3" id="KW-1185">Reference proteome</keyword>
<dbReference type="SUPFAM" id="SSF54909">
    <property type="entry name" value="Dimeric alpha+beta barrel"/>
    <property type="match status" value="1"/>
</dbReference>
<dbReference type="InterPro" id="IPR005545">
    <property type="entry name" value="YCII"/>
</dbReference>
<evidence type="ECO:0000313" key="2">
    <source>
        <dbReference type="EMBL" id="TFY78240.1"/>
    </source>
</evidence>
<dbReference type="InterPro" id="IPR011008">
    <property type="entry name" value="Dimeric_a/b-barrel"/>
</dbReference>